<dbReference type="GO" id="GO:0008270">
    <property type="term" value="F:zinc ion binding"/>
    <property type="evidence" value="ECO:0007669"/>
    <property type="project" value="UniProtKB-KW"/>
</dbReference>
<accession>A0A6I9QZB1</accession>
<organism evidence="8 10">
    <name type="scientific">Elaeis guineensis var. tenera</name>
    <name type="common">Oil palm</name>
    <dbReference type="NCBI Taxonomy" id="51953"/>
    <lineage>
        <taxon>Eukaryota</taxon>
        <taxon>Viridiplantae</taxon>
        <taxon>Streptophyta</taxon>
        <taxon>Embryophyta</taxon>
        <taxon>Tracheophyta</taxon>
        <taxon>Spermatophyta</taxon>
        <taxon>Magnoliopsida</taxon>
        <taxon>Liliopsida</taxon>
        <taxon>Arecaceae</taxon>
        <taxon>Arecoideae</taxon>
        <taxon>Cocoseae</taxon>
        <taxon>Elaeidinae</taxon>
        <taxon>Elaeis</taxon>
    </lineage>
</organism>
<evidence type="ECO:0000256" key="2">
    <source>
        <dbReference type="ARBA" id="ARBA00022737"/>
    </source>
</evidence>
<dbReference type="SUPFAM" id="SSF90229">
    <property type="entry name" value="CCCH zinc finger"/>
    <property type="match status" value="1"/>
</dbReference>
<keyword evidence="2" id="KW-0677">Repeat</keyword>
<evidence type="ECO:0000256" key="6">
    <source>
        <dbReference type="SAM" id="MobiDB-lite"/>
    </source>
</evidence>
<dbReference type="Proteomes" id="UP000504607">
    <property type="component" value="Chromosome 3"/>
</dbReference>
<keyword evidence="8" id="KW-1185">Reference proteome</keyword>
<feature type="compositionally biased region" description="Polar residues" evidence="6">
    <location>
        <begin position="10"/>
        <end position="20"/>
    </location>
</feature>
<feature type="region of interest" description="Disordered" evidence="6">
    <location>
        <begin position="1"/>
        <end position="32"/>
    </location>
</feature>
<dbReference type="RefSeq" id="XP_010916994.1">
    <property type="nucleotide sequence ID" value="XM_010918692.1"/>
</dbReference>
<dbReference type="PROSITE" id="PS50103">
    <property type="entry name" value="ZF_C3H1"/>
    <property type="match status" value="1"/>
</dbReference>
<dbReference type="GO" id="GO:0003729">
    <property type="term" value="F:mRNA binding"/>
    <property type="evidence" value="ECO:0007669"/>
    <property type="project" value="InterPro"/>
</dbReference>
<dbReference type="KEGG" id="egu:105041697"/>
<protein>
    <submittedName>
        <fullName evidence="9 10">mRNA decay activator protein ZFP36L1</fullName>
    </submittedName>
</protein>
<dbReference type="PANTHER" id="PTHR12547">
    <property type="entry name" value="CCCH ZINC FINGER/TIS11-RELATED"/>
    <property type="match status" value="1"/>
</dbReference>
<dbReference type="Pfam" id="PF00642">
    <property type="entry name" value="zf-CCCH"/>
    <property type="match status" value="1"/>
</dbReference>
<name>A0A6I9QZB1_ELAGV</name>
<dbReference type="RefSeq" id="XP_010916993.1">
    <property type="nucleotide sequence ID" value="XM_010918691.2"/>
</dbReference>
<dbReference type="SMART" id="SM00356">
    <property type="entry name" value="ZnF_C3H1"/>
    <property type="match status" value="1"/>
</dbReference>
<evidence type="ECO:0000256" key="1">
    <source>
        <dbReference type="ARBA" id="ARBA00022723"/>
    </source>
</evidence>
<keyword evidence="3 5" id="KW-0863">Zinc-finger</keyword>
<evidence type="ECO:0000313" key="8">
    <source>
        <dbReference type="Proteomes" id="UP000504607"/>
    </source>
</evidence>
<dbReference type="InterPro" id="IPR000571">
    <property type="entry name" value="Znf_CCCH"/>
</dbReference>
<feature type="domain" description="C3H1-type" evidence="7">
    <location>
        <begin position="198"/>
        <end position="226"/>
    </location>
</feature>
<reference evidence="9 10" key="1">
    <citation type="submission" date="2025-04" db="UniProtKB">
        <authorList>
            <consortium name="RefSeq"/>
        </authorList>
    </citation>
    <scope>IDENTIFICATION</scope>
</reference>
<dbReference type="OrthoDB" id="782978at2759"/>
<dbReference type="GeneID" id="105041697"/>
<dbReference type="InterPro" id="IPR045877">
    <property type="entry name" value="ZFP36-like"/>
</dbReference>
<gene>
    <name evidence="9 10" type="primary">LOC105041697</name>
</gene>
<proteinExistence type="predicted"/>
<dbReference type="Gene3D" id="4.10.1000.10">
    <property type="entry name" value="Zinc finger, CCCH-type"/>
    <property type="match status" value="1"/>
</dbReference>
<sequence>MTERIVYMNVGSSTGIDQTPSSGGSGSWHSFSPLNSSATRLRRFSSPTANAFLTPAFNACAANPKSTGSPDVDPSLLRYTRPRLPLSASSSSASNSPDPHSTARKRLHRLLYLRSSLSTLSSSSPLSPIQNLPAATARSPTLYKTPVKVEMEEDVLVMDGVLVPDSESGRPRSSVSEFGSTGSPSSSSSANNGGSSSLYKTEICRSWEELGFCRYGSKCQYAHGKEELRGTRNMRQRSEAGGQSGRSVAIAGSYVYRNRFRYPPSASSSSASAVGWTTGAIVAPAAKATTMTAEVGSTGVAASTVSPRRSSSEPSFIWPPTPEEEAYINQVLYGPSQRRRLPVFREICPE</sequence>
<dbReference type="RefSeq" id="XP_073110151.1">
    <property type="nucleotide sequence ID" value="XM_073254050.1"/>
</dbReference>
<dbReference type="PANTHER" id="PTHR12547:SF18">
    <property type="entry name" value="PROTEIN TIS11"/>
    <property type="match status" value="1"/>
</dbReference>
<dbReference type="InterPro" id="IPR036855">
    <property type="entry name" value="Znf_CCCH_sf"/>
</dbReference>
<evidence type="ECO:0000256" key="3">
    <source>
        <dbReference type="ARBA" id="ARBA00022771"/>
    </source>
</evidence>
<dbReference type="AlphaFoldDB" id="A0A6I9QZB1"/>
<evidence type="ECO:0000256" key="5">
    <source>
        <dbReference type="PROSITE-ProRule" id="PRU00723"/>
    </source>
</evidence>
<dbReference type="FunFam" id="4.10.1000.10:FF:000001">
    <property type="entry name" value="zinc finger CCCH domain-containing protein 15-like"/>
    <property type="match status" value="1"/>
</dbReference>
<keyword evidence="4 5" id="KW-0862">Zinc</keyword>
<evidence type="ECO:0000313" key="10">
    <source>
        <dbReference type="RefSeq" id="XP_010916994.1"/>
    </source>
</evidence>
<evidence type="ECO:0000313" key="9">
    <source>
        <dbReference type="RefSeq" id="XP_010916993.1"/>
    </source>
</evidence>
<feature type="zinc finger region" description="C3H1-type" evidence="5">
    <location>
        <begin position="198"/>
        <end position="226"/>
    </location>
</feature>
<evidence type="ECO:0000256" key="4">
    <source>
        <dbReference type="ARBA" id="ARBA00022833"/>
    </source>
</evidence>
<evidence type="ECO:0000259" key="7">
    <source>
        <dbReference type="PROSITE" id="PS50103"/>
    </source>
</evidence>
<feature type="compositionally biased region" description="Low complexity" evidence="6">
    <location>
        <begin position="173"/>
        <end position="197"/>
    </location>
</feature>
<feature type="region of interest" description="Disordered" evidence="6">
    <location>
        <begin position="162"/>
        <end position="197"/>
    </location>
</feature>
<keyword evidence="1 5" id="KW-0479">Metal-binding</keyword>